<protein>
    <submittedName>
        <fullName evidence="1">Uncharacterized protein</fullName>
    </submittedName>
</protein>
<name>A0ACC1B7U6_9ROSI</name>
<keyword evidence="2" id="KW-1185">Reference proteome</keyword>
<proteinExistence type="predicted"/>
<dbReference type="Proteomes" id="UP001164250">
    <property type="component" value="Chromosome 6"/>
</dbReference>
<sequence length="148" mass="16269">MASKSKSVLISVVVLRLLTLGLLAASIVLLYLDKFTLSGGTKISFKDVIAYRYVIATGIIGFLYSLCQIPFALYHASKGKRLIRNRCLLEFDFFGDKIIAFLLANGVGAGFAVTFELKKLLKDFIKSVEAMFGVGGLDETDLKTDKFL</sequence>
<reference evidence="2" key="1">
    <citation type="journal article" date="2023" name="G3 (Bethesda)">
        <title>Genome assembly and association tests identify interacting loci associated with vigor, precocity, and sex in interspecific pistachio rootstocks.</title>
        <authorList>
            <person name="Palmer W."/>
            <person name="Jacygrad E."/>
            <person name="Sagayaradj S."/>
            <person name="Cavanaugh K."/>
            <person name="Han R."/>
            <person name="Bertier L."/>
            <person name="Beede B."/>
            <person name="Kafkas S."/>
            <person name="Golino D."/>
            <person name="Preece J."/>
            <person name="Michelmore R."/>
        </authorList>
    </citation>
    <scope>NUCLEOTIDE SEQUENCE [LARGE SCALE GENOMIC DNA]</scope>
</reference>
<gene>
    <name evidence="1" type="ORF">Patl1_15667</name>
</gene>
<organism evidence="1 2">
    <name type="scientific">Pistacia atlantica</name>
    <dbReference type="NCBI Taxonomy" id="434234"/>
    <lineage>
        <taxon>Eukaryota</taxon>
        <taxon>Viridiplantae</taxon>
        <taxon>Streptophyta</taxon>
        <taxon>Embryophyta</taxon>
        <taxon>Tracheophyta</taxon>
        <taxon>Spermatophyta</taxon>
        <taxon>Magnoliopsida</taxon>
        <taxon>eudicotyledons</taxon>
        <taxon>Gunneridae</taxon>
        <taxon>Pentapetalae</taxon>
        <taxon>rosids</taxon>
        <taxon>malvids</taxon>
        <taxon>Sapindales</taxon>
        <taxon>Anacardiaceae</taxon>
        <taxon>Pistacia</taxon>
    </lineage>
</organism>
<comment type="caution">
    <text evidence="1">The sequence shown here is derived from an EMBL/GenBank/DDBJ whole genome shotgun (WGS) entry which is preliminary data.</text>
</comment>
<dbReference type="EMBL" id="CM047902">
    <property type="protein sequence ID" value="KAJ0094898.1"/>
    <property type="molecule type" value="Genomic_DNA"/>
</dbReference>
<accession>A0ACC1B7U6</accession>
<evidence type="ECO:0000313" key="2">
    <source>
        <dbReference type="Proteomes" id="UP001164250"/>
    </source>
</evidence>
<evidence type="ECO:0000313" key="1">
    <source>
        <dbReference type="EMBL" id="KAJ0094898.1"/>
    </source>
</evidence>